<evidence type="ECO:0000313" key="2">
    <source>
        <dbReference type="Proteomes" id="UP001630127"/>
    </source>
</evidence>
<dbReference type="AlphaFoldDB" id="A0ABD2Y023"/>
<reference evidence="1 2" key="1">
    <citation type="submission" date="2024-11" db="EMBL/GenBank/DDBJ databases">
        <title>A near-complete genome assembly of Cinchona calisaya.</title>
        <authorList>
            <person name="Lian D.C."/>
            <person name="Zhao X.W."/>
            <person name="Wei L."/>
        </authorList>
    </citation>
    <scope>NUCLEOTIDE SEQUENCE [LARGE SCALE GENOMIC DNA]</scope>
    <source>
        <tissue evidence="1">Nenye</tissue>
    </source>
</reference>
<protein>
    <submittedName>
        <fullName evidence="1">Uncharacterized protein</fullName>
    </submittedName>
</protein>
<proteinExistence type="predicted"/>
<name>A0ABD2Y023_9GENT</name>
<evidence type="ECO:0000313" key="1">
    <source>
        <dbReference type="EMBL" id="KAL3500371.1"/>
    </source>
</evidence>
<dbReference type="EMBL" id="JBJUIK010000016">
    <property type="protein sequence ID" value="KAL3500371.1"/>
    <property type="molecule type" value="Genomic_DNA"/>
</dbReference>
<organism evidence="1 2">
    <name type="scientific">Cinchona calisaya</name>
    <dbReference type="NCBI Taxonomy" id="153742"/>
    <lineage>
        <taxon>Eukaryota</taxon>
        <taxon>Viridiplantae</taxon>
        <taxon>Streptophyta</taxon>
        <taxon>Embryophyta</taxon>
        <taxon>Tracheophyta</taxon>
        <taxon>Spermatophyta</taxon>
        <taxon>Magnoliopsida</taxon>
        <taxon>eudicotyledons</taxon>
        <taxon>Gunneridae</taxon>
        <taxon>Pentapetalae</taxon>
        <taxon>asterids</taxon>
        <taxon>lamiids</taxon>
        <taxon>Gentianales</taxon>
        <taxon>Rubiaceae</taxon>
        <taxon>Cinchonoideae</taxon>
        <taxon>Cinchoneae</taxon>
        <taxon>Cinchona</taxon>
    </lineage>
</organism>
<sequence>MSERNGVLKGKHSFPIGIPIAREYGGLVGVILKVTKAIVEATRTTVKLTTVATPRCPNFTATHHEEQWISTAIVRNAIPTMDVTRSGDSAADISFPNKKSGFKEQQLKHKLIPKRLYC</sequence>
<dbReference type="Proteomes" id="UP001630127">
    <property type="component" value="Unassembled WGS sequence"/>
</dbReference>
<gene>
    <name evidence="1" type="ORF">ACH5RR_039464</name>
</gene>
<accession>A0ABD2Y023</accession>
<keyword evidence="2" id="KW-1185">Reference proteome</keyword>
<comment type="caution">
    <text evidence="1">The sequence shown here is derived from an EMBL/GenBank/DDBJ whole genome shotgun (WGS) entry which is preliminary data.</text>
</comment>